<keyword evidence="4" id="KW-1185">Reference proteome</keyword>
<dbReference type="EMBL" id="JACHXF010000039">
    <property type="protein sequence ID" value="MBB3101470.1"/>
    <property type="molecule type" value="Genomic_DNA"/>
</dbReference>
<proteinExistence type="predicted"/>
<evidence type="ECO:0000313" key="4">
    <source>
        <dbReference type="Proteomes" id="UP000590749"/>
    </source>
</evidence>
<evidence type="ECO:0000256" key="1">
    <source>
        <dbReference type="SAM" id="MobiDB-lite"/>
    </source>
</evidence>
<sequence>MEMVIRLFLVAYIAVAFAITLFVVWPALRKAIKAESAAPDEAKADDAPPPTTLEGALADLPLQGEINWAQYQRASERIAARDDEEHPLSVPEKGAARTADSAPGNVLEPGDGSSGCRSGRTHRTSVGYRRPIRWVQVYVALADGGGKANRMPRSPPSATAPPPIWSRLPPRVRAPPR</sequence>
<keyword evidence="2" id="KW-0812">Transmembrane</keyword>
<dbReference type="Proteomes" id="UP000590749">
    <property type="component" value="Unassembled WGS sequence"/>
</dbReference>
<organism evidence="3 4">
    <name type="scientific">Actinoplanes campanulatus</name>
    <dbReference type="NCBI Taxonomy" id="113559"/>
    <lineage>
        <taxon>Bacteria</taxon>
        <taxon>Bacillati</taxon>
        <taxon>Actinomycetota</taxon>
        <taxon>Actinomycetes</taxon>
        <taxon>Micromonosporales</taxon>
        <taxon>Micromonosporaceae</taxon>
        <taxon>Actinoplanes</taxon>
    </lineage>
</organism>
<evidence type="ECO:0000313" key="3">
    <source>
        <dbReference type="EMBL" id="MBB3101470.1"/>
    </source>
</evidence>
<feature type="compositionally biased region" description="Pro residues" evidence="1">
    <location>
        <begin position="153"/>
        <end position="164"/>
    </location>
</feature>
<feature type="transmembrane region" description="Helical" evidence="2">
    <location>
        <begin position="7"/>
        <end position="28"/>
    </location>
</feature>
<keyword evidence="2" id="KW-1133">Transmembrane helix</keyword>
<name>A0A7W5FKD6_9ACTN</name>
<dbReference type="RefSeq" id="WP_183227883.1">
    <property type="nucleotide sequence ID" value="NZ_BMPW01000042.1"/>
</dbReference>
<feature type="region of interest" description="Disordered" evidence="1">
    <location>
        <begin position="36"/>
        <end position="55"/>
    </location>
</feature>
<protein>
    <submittedName>
        <fullName evidence="3">Uncharacterized protein</fullName>
    </submittedName>
</protein>
<feature type="region of interest" description="Disordered" evidence="1">
    <location>
        <begin position="145"/>
        <end position="177"/>
    </location>
</feature>
<feature type="region of interest" description="Disordered" evidence="1">
    <location>
        <begin position="77"/>
        <end position="124"/>
    </location>
</feature>
<comment type="caution">
    <text evidence="3">The sequence shown here is derived from an EMBL/GenBank/DDBJ whole genome shotgun (WGS) entry which is preliminary data.</text>
</comment>
<evidence type="ECO:0000256" key="2">
    <source>
        <dbReference type="SAM" id="Phobius"/>
    </source>
</evidence>
<dbReference type="AlphaFoldDB" id="A0A7W5FKD6"/>
<gene>
    <name evidence="3" type="ORF">FHR83_009199</name>
</gene>
<keyword evidence="2" id="KW-0472">Membrane</keyword>
<feature type="compositionally biased region" description="Basic and acidic residues" evidence="1">
    <location>
        <begin position="77"/>
        <end position="87"/>
    </location>
</feature>
<accession>A0A7W5FKD6</accession>
<reference evidence="3 4" key="1">
    <citation type="submission" date="2020-08" db="EMBL/GenBank/DDBJ databases">
        <title>Genomic Encyclopedia of Type Strains, Phase III (KMG-III): the genomes of soil and plant-associated and newly described type strains.</title>
        <authorList>
            <person name="Whitman W."/>
        </authorList>
    </citation>
    <scope>NUCLEOTIDE SEQUENCE [LARGE SCALE GENOMIC DNA]</scope>
    <source>
        <strain evidence="3 4">CECT 3287</strain>
    </source>
</reference>